<dbReference type="EMBL" id="CABFNS010000936">
    <property type="protein sequence ID" value="VUC36998.1"/>
    <property type="molecule type" value="Genomic_DNA"/>
</dbReference>
<proteinExistence type="predicted"/>
<sequence>MTDESTVMLATSVCLPDTPIEPIYEDYPPNAPQIRNHLPLPAEMARECLCADSWANLIARTVDGDDHALFNRYSRRNKLRMSTRHCLRGSSGHAIHWSFACLELDADGQRIPRLSLAFHKLPALCIS</sequence>
<gene>
    <name evidence="1" type="ORF">CLO192961_LOCUS462765</name>
</gene>
<comment type="caution">
    <text evidence="1">The sequence shown here is derived from an EMBL/GenBank/DDBJ whole genome shotgun (WGS) entry which is preliminary data.</text>
</comment>
<keyword evidence="2" id="KW-1185">Reference proteome</keyword>
<reference evidence="1 2" key="1">
    <citation type="submission" date="2019-06" db="EMBL/GenBank/DDBJ databases">
        <authorList>
            <person name="Broberg M."/>
        </authorList>
    </citation>
    <scope>NUCLEOTIDE SEQUENCE [LARGE SCALE GENOMIC DNA]</scope>
</reference>
<evidence type="ECO:0000313" key="1">
    <source>
        <dbReference type="EMBL" id="VUC36998.1"/>
    </source>
</evidence>
<name>A0ABY6V073_BIOOC</name>
<accession>A0ABY6V073</accession>
<protein>
    <submittedName>
        <fullName evidence="1">Uncharacterized protein</fullName>
    </submittedName>
</protein>
<evidence type="ECO:0000313" key="2">
    <source>
        <dbReference type="Proteomes" id="UP000766486"/>
    </source>
</evidence>
<dbReference type="Proteomes" id="UP000766486">
    <property type="component" value="Unassembled WGS sequence"/>
</dbReference>
<organism evidence="1 2">
    <name type="scientific">Bionectria ochroleuca</name>
    <name type="common">Gliocladium roseum</name>
    <dbReference type="NCBI Taxonomy" id="29856"/>
    <lineage>
        <taxon>Eukaryota</taxon>
        <taxon>Fungi</taxon>
        <taxon>Dikarya</taxon>
        <taxon>Ascomycota</taxon>
        <taxon>Pezizomycotina</taxon>
        <taxon>Sordariomycetes</taxon>
        <taxon>Hypocreomycetidae</taxon>
        <taxon>Hypocreales</taxon>
        <taxon>Bionectriaceae</taxon>
        <taxon>Clonostachys</taxon>
    </lineage>
</organism>